<reference evidence="1" key="1">
    <citation type="submission" date="2019-04" db="EMBL/GenBank/DDBJ databases">
        <title>Microbes associate with the intestines of laboratory mice.</title>
        <authorList>
            <person name="Navarre W."/>
            <person name="Wong E."/>
            <person name="Huang K."/>
            <person name="Tropini C."/>
            <person name="Ng K."/>
            <person name="Yu B."/>
        </authorList>
    </citation>
    <scope>NUCLEOTIDE SEQUENCE</scope>
    <source>
        <strain evidence="1">NM73_A23</strain>
    </source>
</reference>
<name>A0AC61QMG0_9BACT</name>
<evidence type="ECO:0000313" key="2">
    <source>
        <dbReference type="Proteomes" id="UP000308886"/>
    </source>
</evidence>
<dbReference type="EMBL" id="SRZC01000024">
    <property type="protein sequence ID" value="TGX80579.1"/>
    <property type="molecule type" value="Genomic_DNA"/>
</dbReference>
<protein>
    <submittedName>
        <fullName evidence="1">Uncharacterized protein</fullName>
    </submittedName>
</protein>
<accession>A0AC61QMG0</accession>
<comment type="caution">
    <text evidence="1">The sequence shown here is derived from an EMBL/GenBank/DDBJ whole genome shotgun (WGS) entry which is preliminary data.</text>
</comment>
<sequence>MDSLILIVVSTLIFMPYMIYQYCHKGNRENNNYVQLHQAEAGTTKSIFKRKNDLMQLKYVNVEGINMDKNLTYFIVKNQCMKLKGIADGDIIGVKMFDGNFSLSSTKGEILLIYLDDEYFKGFKIREQGDLTLDGMAYETFHYKNGKQTKSSKPHSIESIKGVVVEVHGREYVSSW</sequence>
<gene>
    <name evidence="1" type="ORF">E5358_12465</name>
</gene>
<dbReference type="Proteomes" id="UP000308886">
    <property type="component" value="Unassembled WGS sequence"/>
</dbReference>
<evidence type="ECO:0000313" key="1">
    <source>
        <dbReference type="EMBL" id="TGX80579.1"/>
    </source>
</evidence>
<proteinExistence type="predicted"/>
<keyword evidence="2" id="KW-1185">Reference proteome</keyword>
<organism evidence="1 2">
    <name type="scientific">Palleniella muris</name>
    <dbReference type="NCBI Taxonomy" id="3038145"/>
    <lineage>
        <taxon>Bacteria</taxon>
        <taxon>Pseudomonadati</taxon>
        <taxon>Bacteroidota</taxon>
        <taxon>Bacteroidia</taxon>
        <taxon>Bacteroidales</taxon>
        <taxon>Prevotellaceae</taxon>
        <taxon>Palleniella</taxon>
    </lineage>
</organism>